<dbReference type="InterPro" id="IPR010121">
    <property type="entry name" value="Pyruvate_phosphate_dikinase"/>
</dbReference>
<accession>A0A2R4VT69</accession>
<keyword evidence="5" id="KW-1185">Reference proteome</keyword>
<dbReference type="Gene3D" id="1.20.80.30">
    <property type="match status" value="1"/>
</dbReference>
<keyword evidence="4" id="KW-0614">Plasmid</keyword>
<evidence type="ECO:0000313" key="5">
    <source>
        <dbReference type="Proteomes" id="UP000077405"/>
    </source>
</evidence>
<keyword evidence="4" id="KW-0808">Transferase</keyword>
<dbReference type="Pfam" id="PF01326">
    <property type="entry name" value="PPDK_N"/>
    <property type="match status" value="2"/>
</dbReference>
<gene>
    <name evidence="4" type="ORF">A6A40_21685</name>
</gene>
<dbReference type="NCBIfam" id="NF004531">
    <property type="entry name" value="PRK05878.1"/>
    <property type="match status" value="1"/>
</dbReference>
<dbReference type="InterPro" id="IPR013815">
    <property type="entry name" value="ATP_grasp_subdomain_1"/>
</dbReference>
<dbReference type="Proteomes" id="UP000077405">
    <property type="component" value="Plasmid pYZ2"/>
</dbReference>
<feature type="domain" description="Pyruvate phosphate dikinase AMP/ATP-binding" evidence="3">
    <location>
        <begin position="147"/>
        <end position="388"/>
    </location>
</feature>
<protein>
    <submittedName>
        <fullName evidence="4">Pyruvate, phosphate dikinase</fullName>
    </submittedName>
</protein>
<evidence type="ECO:0000256" key="1">
    <source>
        <dbReference type="SAM" id="MobiDB-lite"/>
    </source>
</evidence>
<dbReference type="Pfam" id="PF00391">
    <property type="entry name" value="PEP-utilizers"/>
    <property type="match status" value="1"/>
</dbReference>
<dbReference type="Gene3D" id="3.30.470.20">
    <property type="entry name" value="ATP-grasp fold, B domain"/>
    <property type="match status" value="1"/>
</dbReference>
<keyword evidence="4" id="KW-0418">Kinase</keyword>
<keyword evidence="4" id="KW-0670">Pyruvate</keyword>
<dbReference type="GO" id="GO:0050242">
    <property type="term" value="F:pyruvate, phosphate dikinase activity"/>
    <property type="evidence" value="ECO:0007669"/>
    <property type="project" value="InterPro"/>
</dbReference>
<sequence length="634" mass="66416">MGGLAAAGVYLHSRAGRWSGGWAAGPSGAQRGPERRQDRRRPGWAAPAAAPDGLRRGRLCVERGMTTAMMSDIASIRLPTPAIAVPHCADQPEVIVPFGSGLSRRADVDRLGNKGARLVEMAGLGIPVPPGFVIAAEAGQGLAAGDPLPAALCAAIDEAIASLEDRAGGRFGDSGRPLLLSVRSGAAVSMPGMMDSILNLGLNDRTVAGLAAASGDARFAHDCYRRLVQSFGCVVMGVSGHRFEELLEEHKEERGIQRDGDLTAEDWRSLLPRFLQLVETRCGRPFPQDPAEQLRMAVAAVFRSWMNPRAVAFRTLHGIPEDMGTAVTVQAMVFGNRGQESGTGVLFTRDPSTGAPGLCGEFLANAQGEDVVSGTRDPDPLSAAQPQPDRSMERRQPAVFAELCAVAERLERAFADMQDIEFTVESGRLFILQSRSGKRSSDAAVRIAVDMAEEGIISRDEAVSRVDPQTLDELLRPTLAPGALAGALAMGLPASPGAVTGRAAFTTEDAIRLARGGAPVVLCRPETSPEDIHGMQAAAGVVTARGGFTSHAATVARGMGRPCVCGARALRIDVEAGTMQVGEVTVRTGDLLTIDGGNGAVVLGAAPLQRPEPDGAVARLLEWARGCGVEFAAD</sequence>
<feature type="compositionally biased region" description="Basic and acidic residues" evidence="1">
    <location>
        <begin position="32"/>
        <end position="41"/>
    </location>
</feature>
<dbReference type="EMBL" id="CP028903">
    <property type="protein sequence ID" value="AWB07612.1"/>
    <property type="molecule type" value="Genomic_DNA"/>
</dbReference>
<reference evidence="4 5" key="1">
    <citation type="submission" date="2018-04" db="EMBL/GenBank/DDBJ databases">
        <title>Complete genome sequence of the nitrogen-fixing bacterium Azospirillum humicireducens type strain SgZ-5.</title>
        <authorList>
            <person name="Yu Z."/>
        </authorList>
    </citation>
    <scope>NUCLEOTIDE SEQUENCE [LARGE SCALE GENOMIC DNA]</scope>
    <source>
        <strain evidence="4 5">SgZ-5</strain>
        <plasmid evidence="4 5">pYZ2</plasmid>
    </source>
</reference>
<dbReference type="SUPFAM" id="SSF56059">
    <property type="entry name" value="Glutathione synthetase ATP-binding domain-like"/>
    <property type="match status" value="1"/>
</dbReference>
<dbReference type="OrthoDB" id="9765468at2"/>
<dbReference type="Gene3D" id="1.10.189.10">
    <property type="entry name" value="Pyruvate Phosphate Dikinase, domain 2"/>
    <property type="match status" value="1"/>
</dbReference>
<dbReference type="Gene3D" id="3.50.30.10">
    <property type="entry name" value="Phosphohistidine domain"/>
    <property type="match status" value="1"/>
</dbReference>
<organism evidence="4 5">
    <name type="scientific">Azospirillum humicireducens</name>
    <dbReference type="NCBI Taxonomy" id="1226968"/>
    <lineage>
        <taxon>Bacteria</taxon>
        <taxon>Pseudomonadati</taxon>
        <taxon>Pseudomonadota</taxon>
        <taxon>Alphaproteobacteria</taxon>
        <taxon>Rhodospirillales</taxon>
        <taxon>Azospirillaceae</taxon>
        <taxon>Azospirillum</taxon>
    </lineage>
</organism>
<dbReference type="GO" id="GO:0005524">
    <property type="term" value="F:ATP binding"/>
    <property type="evidence" value="ECO:0007669"/>
    <property type="project" value="InterPro"/>
</dbReference>
<dbReference type="Gene3D" id="3.30.1490.20">
    <property type="entry name" value="ATP-grasp fold, A domain"/>
    <property type="match status" value="1"/>
</dbReference>
<dbReference type="InterPro" id="IPR036637">
    <property type="entry name" value="Phosphohistidine_dom_sf"/>
</dbReference>
<evidence type="ECO:0000313" key="4">
    <source>
        <dbReference type="EMBL" id="AWB07612.1"/>
    </source>
</evidence>
<dbReference type="GO" id="GO:0016301">
    <property type="term" value="F:kinase activity"/>
    <property type="evidence" value="ECO:0007669"/>
    <property type="project" value="UniProtKB-KW"/>
</dbReference>
<feature type="domain" description="Pyruvate phosphate dikinase AMP/ATP-binding" evidence="3">
    <location>
        <begin position="400"/>
        <end position="453"/>
    </location>
</feature>
<feature type="region of interest" description="Disordered" evidence="1">
    <location>
        <begin position="21"/>
        <end position="50"/>
    </location>
</feature>
<name>A0A2R4VT69_9PROT</name>
<dbReference type="KEGG" id="ahu:A6A40_21685"/>
<dbReference type="AlphaFoldDB" id="A0A2R4VT69"/>
<dbReference type="PANTHER" id="PTHR22931:SF9">
    <property type="entry name" value="PYRUVATE, PHOSPHATE DIKINASE 1, CHLOROPLASTIC"/>
    <property type="match status" value="1"/>
</dbReference>
<dbReference type="PANTHER" id="PTHR22931">
    <property type="entry name" value="PHOSPHOENOLPYRUVATE DIKINASE-RELATED"/>
    <property type="match status" value="1"/>
</dbReference>
<feature type="region of interest" description="Disordered" evidence="1">
    <location>
        <begin position="370"/>
        <end position="395"/>
    </location>
</feature>
<dbReference type="InterPro" id="IPR008279">
    <property type="entry name" value="PEP-util_enz_mobile_dom"/>
</dbReference>
<feature type="domain" description="PEP-utilising enzyme mobile" evidence="2">
    <location>
        <begin position="519"/>
        <end position="599"/>
    </location>
</feature>
<proteinExistence type="predicted"/>
<dbReference type="SUPFAM" id="SSF52009">
    <property type="entry name" value="Phosphohistidine domain"/>
    <property type="match status" value="1"/>
</dbReference>
<dbReference type="InterPro" id="IPR002192">
    <property type="entry name" value="PPDK_AMP/ATP-bd"/>
</dbReference>
<evidence type="ECO:0000259" key="3">
    <source>
        <dbReference type="Pfam" id="PF01326"/>
    </source>
</evidence>
<geneLocation type="plasmid" evidence="4 5">
    <name>pYZ2</name>
</geneLocation>
<evidence type="ECO:0000259" key="2">
    <source>
        <dbReference type="Pfam" id="PF00391"/>
    </source>
</evidence>